<evidence type="ECO:0008006" key="4">
    <source>
        <dbReference type="Google" id="ProtNLM"/>
    </source>
</evidence>
<organism evidence="2 3">
    <name type="scientific">Magallana gigas</name>
    <name type="common">Pacific oyster</name>
    <name type="synonym">Crassostrea gigas</name>
    <dbReference type="NCBI Taxonomy" id="29159"/>
    <lineage>
        <taxon>Eukaryota</taxon>
        <taxon>Metazoa</taxon>
        <taxon>Spiralia</taxon>
        <taxon>Lophotrochozoa</taxon>
        <taxon>Mollusca</taxon>
        <taxon>Bivalvia</taxon>
        <taxon>Autobranchia</taxon>
        <taxon>Pteriomorphia</taxon>
        <taxon>Ostreida</taxon>
        <taxon>Ostreoidea</taxon>
        <taxon>Ostreidae</taxon>
        <taxon>Magallana</taxon>
    </lineage>
</organism>
<dbReference type="AlphaFoldDB" id="A0A8W8IUQ0"/>
<evidence type="ECO:0000313" key="2">
    <source>
        <dbReference type="EnsemblMetazoa" id="G15949.1:cds"/>
    </source>
</evidence>
<proteinExistence type="predicted"/>
<accession>A0A8W8IUQ0</accession>
<keyword evidence="1" id="KW-1133">Transmembrane helix</keyword>
<keyword evidence="1" id="KW-0472">Membrane</keyword>
<dbReference type="Proteomes" id="UP000005408">
    <property type="component" value="Unassembled WGS sequence"/>
</dbReference>
<sequence length="176" mass="20297">MATSVGDLPFTMGKNQFHRDDLYVPSEQNGSTDDSLKRRTKYRTTIIIVLVSSCFVALASALTVVFVFSKPNNEKQVLTEGEISVLQNFTADLHDKTSDTYKKFTTDFSAMMENGLQAEFLFRRKCYVTDLRHFERFLNNDHCEDNFYDSYNANNFVNHDKSNNCNDNDHHNANNH</sequence>
<protein>
    <recommendedName>
        <fullName evidence="4">SEA domain-containing protein</fullName>
    </recommendedName>
</protein>
<evidence type="ECO:0000256" key="1">
    <source>
        <dbReference type="SAM" id="Phobius"/>
    </source>
</evidence>
<dbReference type="EnsemblMetazoa" id="G15949.1">
    <property type="protein sequence ID" value="G15949.1:cds"/>
    <property type="gene ID" value="G15949"/>
</dbReference>
<feature type="transmembrane region" description="Helical" evidence="1">
    <location>
        <begin position="46"/>
        <end position="68"/>
    </location>
</feature>
<name>A0A8W8IUQ0_MAGGI</name>
<keyword evidence="1" id="KW-0812">Transmembrane</keyword>
<reference evidence="2" key="1">
    <citation type="submission" date="2022-08" db="UniProtKB">
        <authorList>
            <consortium name="EnsemblMetazoa"/>
        </authorList>
    </citation>
    <scope>IDENTIFICATION</scope>
    <source>
        <strain evidence="2">05x7-T-G4-1.051#20</strain>
    </source>
</reference>
<keyword evidence="3" id="KW-1185">Reference proteome</keyword>
<evidence type="ECO:0000313" key="3">
    <source>
        <dbReference type="Proteomes" id="UP000005408"/>
    </source>
</evidence>